<organism evidence="2 3">
    <name type="scientific">Bordetella bronchialis</name>
    <dbReference type="NCBI Taxonomy" id="463025"/>
    <lineage>
        <taxon>Bacteria</taxon>
        <taxon>Pseudomonadati</taxon>
        <taxon>Pseudomonadota</taxon>
        <taxon>Betaproteobacteria</taxon>
        <taxon>Burkholderiales</taxon>
        <taxon>Alcaligenaceae</taxon>
        <taxon>Bordetella</taxon>
    </lineage>
</organism>
<dbReference type="Proteomes" id="UP000092213">
    <property type="component" value="Chromosome"/>
</dbReference>
<dbReference type="AlphaFoldDB" id="A0A193FZT1"/>
<evidence type="ECO:0000313" key="3">
    <source>
        <dbReference type="Proteomes" id="UP000092213"/>
    </source>
</evidence>
<dbReference type="RefSeq" id="WP_066671194.1">
    <property type="nucleotide sequence ID" value="NZ_CP016171.1"/>
</dbReference>
<evidence type="ECO:0000259" key="1">
    <source>
        <dbReference type="Pfam" id="PF12728"/>
    </source>
</evidence>
<sequence>MTFDHSDSLANLDVALRAVEIYAQRHPRPSQVTITQAAEMLGLSRPTVRSLMKGGKLSLNGCGRIPIEQVDRLLAPHDSPKIPHDARKAA</sequence>
<feature type="domain" description="Helix-turn-helix" evidence="1">
    <location>
        <begin position="33"/>
        <end position="74"/>
    </location>
</feature>
<dbReference type="Pfam" id="PF12728">
    <property type="entry name" value="HTH_17"/>
    <property type="match status" value="1"/>
</dbReference>
<proteinExistence type="predicted"/>
<name>A0A193FZT1_9BORD</name>
<evidence type="ECO:0000313" key="2">
    <source>
        <dbReference type="EMBL" id="ANN73262.1"/>
    </source>
</evidence>
<dbReference type="InterPro" id="IPR041657">
    <property type="entry name" value="HTH_17"/>
</dbReference>
<accession>A0A193FZT1</accession>
<protein>
    <recommendedName>
        <fullName evidence="1">Helix-turn-helix domain-containing protein</fullName>
    </recommendedName>
</protein>
<reference evidence="2 3" key="1">
    <citation type="submission" date="2016-06" db="EMBL/GenBank/DDBJ databases">
        <title>Complete genome sequences of Bordetella bronchialis and Bordetella flabilis.</title>
        <authorList>
            <person name="LiPuma J.J."/>
            <person name="Spilker T."/>
        </authorList>
    </citation>
    <scope>NUCLEOTIDE SEQUENCE [LARGE SCALE GENOMIC DNA]</scope>
    <source>
        <strain evidence="2 3">AU17976</strain>
    </source>
</reference>
<gene>
    <name evidence="2" type="ORF">BAU08_19635</name>
</gene>
<dbReference type="EMBL" id="CP016171">
    <property type="protein sequence ID" value="ANN73262.1"/>
    <property type="molecule type" value="Genomic_DNA"/>
</dbReference>